<feature type="non-terminal residue" evidence="3">
    <location>
        <position position="179"/>
    </location>
</feature>
<dbReference type="EMBL" id="JAFCMP010000035">
    <property type="protein sequence ID" value="KAG5190338.1"/>
    <property type="molecule type" value="Genomic_DNA"/>
</dbReference>
<dbReference type="InterPro" id="IPR025257">
    <property type="entry name" value="MINDY-3/4_CD"/>
</dbReference>
<reference evidence="3" key="1">
    <citation type="submission" date="2021-02" db="EMBL/GenBank/DDBJ databases">
        <title>First Annotated Genome of the Yellow-green Alga Tribonema minus.</title>
        <authorList>
            <person name="Mahan K.M."/>
        </authorList>
    </citation>
    <scope>NUCLEOTIDE SEQUENCE</scope>
    <source>
        <strain evidence="3">UTEX B ZZ1240</strain>
    </source>
</reference>
<dbReference type="InterPro" id="IPR039785">
    <property type="entry name" value="MINY3/4"/>
</dbReference>
<dbReference type="PANTHER" id="PTHR12473:SF8">
    <property type="entry name" value="UBIQUITIN CARBOXYL-TERMINAL HYDROLASE MINDY-4-RELATED"/>
    <property type="match status" value="1"/>
</dbReference>
<gene>
    <name evidence="3" type="ORF">JKP88DRAFT_160483</name>
</gene>
<evidence type="ECO:0000313" key="3">
    <source>
        <dbReference type="EMBL" id="KAG5190338.1"/>
    </source>
</evidence>
<comment type="caution">
    <text evidence="3">The sequence shown here is derived from an EMBL/GenBank/DDBJ whole genome shotgun (WGS) entry which is preliminary data.</text>
</comment>
<name>A0A835ZJT9_9STRA</name>
<dbReference type="Pfam" id="PF13898">
    <property type="entry name" value="MINDY-3_4_CD"/>
    <property type="match status" value="1"/>
</dbReference>
<dbReference type="AlphaFoldDB" id="A0A835ZJT9"/>
<dbReference type="GO" id="GO:0006508">
    <property type="term" value="P:proteolysis"/>
    <property type="evidence" value="ECO:0007669"/>
    <property type="project" value="UniProtKB-KW"/>
</dbReference>
<evidence type="ECO:0000259" key="2">
    <source>
        <dbReference type="SMART" id="SM01174"/>
    </source>
</evidence>
<dbReference type="OrthoDB" id="10263628at2759"/>
<dbReference type="GO" id="GO:1990380">
    <property type="term" value="F:K48-linked deubiquitinase activity"/>
    <property type="evidence" value="ECO:0007669"/>
    <property type="project" value="InterPro"/>
</dbReference>
<keyword evidence="4" id="KW-1185">Reference proteome</keyword>
<dbReference type="SMART" id="SM01174">
    <property type="entry name" value="DUF4205"/>
    <property type="match status" value="1"/>
</dbReference>
<comment type="similarity">
    <text evidence="1">Belongs to the MINDY deubiquitinase family. FAM188 subfamily.</text>
</comment>
<organism evidence="3 4">
    <name type="scientific">Tribonema minus</name>
    <dbReference type="NCBI Taxonomy" id="303371"/>
    <lineage>
        <taxon>Eukaryota</taxon>
        <taxon>Sar</taxon>
        <taxon>Stramenopiles</taxon>
        <taxon>Ochrophyta</taxon>
        <taxon>PX clade</taxon>
        <taxon>Xanthophyceae</taxon>
        <taxon>Tribonematales</taxon>
        <taxon>Tribonemataceae</taxon>
        <taxon>Tribonema</taxon>
    </lineage>
</organism>
<feature type="domain" description="Deubiquitinating enzyme MINDY-3/4 conserved" evidence="2">
    <location>
        <begin position="1"/>
        <end position="174"/>
    </location>
</feature>
<dbReference type="PANTHER" id="PTHR12473">
    <property type="entry name" value="UBIQUITIN CARBOXYL-TERMINAL HYDROLASE MINDY-4-RELATED"/>
    <property type="match status" value="1"/>
</dbReference>
<sequence>AAQELVNLLMTGRAHPHVFDGERALDDTAAAAAAAAAAAPLPPPLLLRGVPARGRVGFLTLFEAYGHVSVGAHYKRPAAPVWVVCSESHYSALFACNDAAAGAGAGDGDDAAHEFDLFYYDPLGQQDETIRLSIDTRPRVPPPGPDAAAAGALVPPLDLVVRTRWPGAAVDWNGTDPIL</sequence>
<dbReference type="GO" id="GO:0004843">
    <property type="term" value="F:cysteine-type deubiquitinase activity"/>
    <property type="evidence" value="ECO:0007669"/>
    <property type="project" value="UniProtKB-EC"/>
</dbReference>
<accession>A0A835ZJT9</accession>
<proteinExistence type="inferred from homology"/>
<evidence type="ECO:0000313" key="4">
    <source>
        <dbReference type="Proteomes" id="UP000664859"/>
    </source>
</evidence>
<dbReference type="GO" id="GO:0071108">
    <property type="term" value="P:protein K48-linked deubiquitination"/>
    <property type="evidence" value="ECO:0007669"/>
    <property type="project" value="InterPro"/>
</dbReference>
<dbReference type="Proteomes" id="UP000664859">
    <property type="component" value="Unassembled WGS sequence"/>
</dbReference>
<protein>
    <submittedName>
        <fullName evidence="3">FAM188B-like protein</fullName>
    </submittedName>
</protein>
<evidence type="ECO:0000256" key="1">
    <source>
        <dbReference type="ARBA" id="ARBA00011074"/>
    </source>
</evidence>